<reference evidence="2" key="1">
    <citation type="journal article" date="2019" name="Int. J. Syst. Evol. Microbiol.">
        <title>The Global Catalogue of Microorganisms (GCM) 10K type strain sequencing project: providing services to taxonomists for standard genome sequencing and annotation.</title>
        <authorList>
            <consortium name="The Broad Institute Genomics Platform"/>
            <consortium name="The Broad Institute Genome Sequencing Center for Infectious Disease"/>
            <person name="Wu L."/>
            <person name="Ma J."/>
        </authorList>
    </citation>
    <scope>NUCLEOTIDE SEQUENCE [LARGE SCALE GENOMIC DNA]</scope>
    <source>
        <strain evidence="2">KCTC 42586</strain>
    </source>
</reference>
<sequence>MHDVLDPRDLVPDEAEQLATSGYSQALPLWQQARAAASAGDLPLLKEIEQSLASLALDATWAYEETSDLEILRGALPARTRPRLDQARTADRIRGAWRGRCIGNTLGKPVEGLSRAEVALYLRAVDQSPQTGYIPLGSPRSPPRTSR</sequence>
<keyword evidence="2" id="KW-1185">Reference proteome</keyword>
<accession>A0ABW0CXI4</accession>
<dbReference type="Proteomes" id="UP001596263">
    <property type="component" value="Unassembled WGS sequence"/>
</dbReference>
<name>A0ABW0CXI4_STRCD</name>
<dbReference type="RefSeq" id="WP_380865717.1">
    <property type="nucleotide sequence ID" value="NZ_JBHSKM010000051.1"/>
</dbReference>
<dbReference type="EMBL" id="JBHSKM010000051">
    <property type="protein sequence ID" value="MFC5220654.1"/>
    <property type="molecule type" value="Genomic_DNA"/>
</dbReference>
<evidence type="ECO:0000313" key="2">
    <source>
        <dbReference type="Proteomes" id="UP001596263"/>
    </source>
</evidence>
<proteinExistence type="predicted"/>
<evidence type="ECO:0000313" key="1">
    <source>
        <dbReference type="EMBL" id="MFC5220654.1"/>
    </source>
</evidence>
<organism evidence="1 2">
    <name type="scientific">Streptomyces coerulescens</name>
    <dbReference type="NCBI Taxonomy" id="29304"/>
    <lineage>
        <taxon>Bacteria</taxon>
        <taxon>Bacillati</taxon>
        <taxon>Actinomycetota</taxon>
        <taxon>Actinomycetes</taxon>
        <taxon>Kitasatosporales</taxon>
        <taxon>Streptomycetaceae</taxon>
        <taxon>Streptomyces</taxon>
    </lineage>
</organism>
<dbReference type="Gene3D" id="1.10.4080.10">
    <property type="entry name" value="ADP-ribosylation/Crystallin J1"/>
    <property type="match status" value="1"/>
</dbReference>
<gene>
    <name evidence="1" type="ORF">ACFPQ9_43290</name>
</gene>
<dbReference type="InterPro" id="IPR036705">
    <property type="entry name" value="Ribosyl_crysJ1_sf"/>
</dbReference>
<protein>
    <submittedName>
        <fullName evidence="1">Uncharacterized protein</fullName>
    </submittedName>
</protein>
<comment type="caution">
    <text evidence="1">The sequence shown here is derived from an EMBL/GenBank/DDBJ whole genome shotgun (WGS) entry which is preliminary data.</text>
</comment>
<dbReference type="SUPFAM" id="SSF101478">
    <property type="entry name" value="ADP-ribosylglycohydrolase"/>
    <property type="match status" value="1"/>
</dbReference>